<sequence length="134" mass="14443">MSTTDQAIKALYDIGERERKKVLGEAHVNKSLAGVSEFAQAGQELVTAIGWGAIWSRPGLSHKQRSLASLSILAALGKQTELSAHVKGALNNGITEEELKEVFMQIMVYAGAPAGIEAFRTADAAIKQWKAEHQ</sequence>
<organism evidence="1 2">
    <name type="scientific">Irpex rosettiformis</name>
    <dbReference type="NCBI Taxonomy" id="378272"/>
    <lineage>
        <taxon>Eukaryota</taxon>
        <taxon>Fungi</taxon>
        <taxon>Dikarya</taxon>
        <taxon>Basidiomycota</taxon>
        <taxon>Agaricomycotina</taxon>
        <taxon>Agaricomycetes</taxon>
        <taxon>Polyporales</taxon>
        <taxon>Irpicaceae</taxon>
        <taxon>Irpex</taxon>
    </lineage>
</organism>
<accession>A0ACB8U2I8</accession>
<keyword evidence="2" id="KW-1185">Reference proteome</keyword>
<dbReference type="Proteomes" id="UP001055072">
    <property type="component" value="Unassembled WGS sequence"/>
</dbReference>
<reference evidence="1" key="1">
    <citation type="journal article" date="2021" name="Environ. Microbiol.">
        <title>Gene family expansions and transcriptome signatures uncover fungal adaptations to wood decay.</title>
        <authorList>
            <person name="Hage H."/>
            <person name="Miyauchi S."/>
            <person name="Viragh M."/>
            <person name="Drula E."/>
            <person name="Min B."/>
            <person name="Chaduli D."/>
            <person name="Navarro D."/>
            <person name="Favel A."/>
            <person name="Norest M."/>
            <person name="Lesage-Meessen L."/>
            <person name="Balint B."/>
            <person name="Merenyi Z."/>
            <person name="de Eugenio L."/>
            <person name="Morin E."/>
            <person name="Martinez A.T."/>
            <person name="Baldrian P."/>
            <person name="Stursova M."/>
            <person name="Martinez M.J."/>
            <person name="Novotny C."/>
            <person name="Magnuson J.K."/>
            <person name="Spatafora J.W."/>
            <person name="Maurice S."/>
            <person name="Pangilinan J."/>
            <person name="Andreopoulos W."/>
            <person name="LaButti K."/>
            <person name="Hundley H."/>
            <person name="Na H."/>
            <person name="Kuo A."/>
            <person name="Barry K."/>
            <person name="Lipzen A."/>
            <person name="Henrissat B."/>
            <person name="Riley R."/>
            <person name="Ahrendt S."/>
            <person name="Nagy L.G."/>
            <person name="Grigoriev I.V."/>
            <person name="Martin F."/>
            <person name="Rosso M.N."/>
        </authorList>
    </citation>
    <scope>NUCLEOTIDE SEQUENCE</scope>
    <source>
        <strain evidence="1">CBS 384.51</strain>
    </source>
</reference>
<proteinExistence type="predicted"/>
<name>A0ACB8U2I8_9APHY</name>
<gene>
    <name evidence="1" type="ORF">BDY19DRAFT_985661</name>
</gene>
<comment type="caution">
    <text evidence="1">The sequence shown here is derived from an EMBL/GenBank/DDBJ whole genome shotgun (WGS) entry which is preliminary data.</text>
</comment>
<dbReference type="EMBL" id="MU274914">
    <property type="protein sequence ID" value="KAI0088411.1"/>
    <property type="molecule type" value="Genomic_DNA"/>
</dbReference>
<evidence type="ECO:0000313" key="2">
    <source>
        <dbReference type="Proteomes" id="UP001055072"/>
    </source>
</evidence>
<evidence type="ECO:0000313" key="1">
    <source>
        <dbReference type="EMBL" id="KAI0088411.1"/>
    </source>
</evidence>
<protein>
    <submittedName>
        <fullName evidence="1">CMD-domain-containing protein</fullName>
    </submittedName>
</protein>